<comment type="caution">
    <text evidence="6">The sequence shown here is derived from an EMBL/GenBank/DDBJ whole genome shotgun (WGS) entry which is preliminary data.</text>
</comment>
<evidence type="ECO:0008006" key="8">
    <source>
        <dbReference type="Google" id="ProtNLM"/>
    </source>
</evidence>
<reference evidence="6 7" key="1">
    <citation type="journal article" date="2018" name="Microb. Genom.">
        <title>Expanding an expanded genome: long-read sequencing of Trypanosoma cruzi.</title>
        <authorList>
            <person name="Berna L."/>
            <person name="Rodriguez M."/>
            <person name="Chiribao M.L."/>
            <person name="Parodi-Talice A."/>
            <person name="Pita S."/>
            <person name="Rijo G."/>
            <person name="Alvarez-Valin F."/>
            <person name="Robello C."/>
        </authorList>
    </citation>
    <scope>NUCLEOTIDE SEQUENCE [LARGE SCALE GENOMIC DNA]</scope>
    <source>
        <strain evidence="6 7">Dm28c</strain>
    </source>
</reference>
<organism evidence="6 7">
    <name type="scientific">Trypanosoma cruzi</name>
    <dbReference type="NCBI Taxonomy" id="5693"/>
    <lineage>
        <taxon>Eukaryota</taxon>
        <taxon>Discoba</taxon>
        <taxon>Euglenozoa</taxon>
        <taxon>Kinetoplastea</taxon>
        <taxon>Metakinetoplastina</taxon>
        <taxon>Trypanosomatida</taxon>
        <taxon>Trypanosomatidae</taxon>
        <taxon>Trypanosoma</taxon>
        <taxon>Schizotrypanum</taxon>
    </lineage>
</organism>
<dbReference type="VEuPathDB" id="TriTrypDB:TcCLB.509399.70"/>
<dbReference type="VEuPathDB" id="TriTrypDB:BCY84_08587"/>
<evidence type="ECO:0000256" key="1">
    <source>
        <dbReference type="ARBA" id="ARBA00022603"/>
    </source>
</evidence>
<dbReference type="AlphaFoldDB" id="A0A2V2UK71"/>
<name>A0A2V2UK71_TRYCR</name>
<dbReference type="Proteomes" id="UP000246121">
    <property type="component" value="Unassembled WGS sequence"/>
</dbReference>
<sequence length="514" mass="57325">MRVRRATTMTAASSVMHRQQCRWDLSTPSVPRQQQRPFRRTKRTNYADREHVLFTDMCTSFGGGATVEGNRSLNPTTTATTLSSLFPSTETPTEAVSTQTTSIYTKWVSLSHGDRVELQKSALALNALATPIVGRLLYYGLTAMAYIRYGVGHVSFYTRKSVAPPLSNSYSATTETSSLSSNCSVSSTSIQHLIEMGAYEQAAAAFATEKGDISSSHCGVNAPLFRGILHGKTLDCLYVGLSSIHSRGLMTSRDIPRGTRIVTEPQRSYMDAANFLPLLADTHLRLPDTWHYTHPSGVLLELVTQPLPHHIMNHSCDPNVCSGLSRQFWPAAIASHNAELLNRIQSFPHFDDPNSFFTTRDVPAGGELTLSYAHRVAPLFSGEDPLQKFFVMCRCGSPMCRHFLYRPTDDVMRYVSQLSRSWSGGKKRRKSIHDEADDISRLLQLGFDDETVLLSLLPSRTQLMAYMRTHLASSRRTASKGQLLACYRHVFKLLNEAAPKEQNPYEDVSCRETK</sequence>
<dbReference type="GO" id="GO:0008168">
    <property type="term" value="F:methyltransferase activity"/>
    <property type="evidence" value="ECO:0007669"/>
    <property type="project" value="UniProtKB-KW"/>
</dbReference>
<evidence type="ECO:0000256" key="2">
    <source>
        <dbReference type="ARBA" id="ARBA00022679"/>
    </source>
</evidence>
<dbReference type="VEuPathDB" id="TriTrypDB:TCSYLVIO_006973"/>
<dbReference type="Gene3D" id="2.170.270.10">
    <property type="entry name" value="SET domain"/>
    <property type="match status" value="1"/>
</dbReference>
<protein>
    <recommendedName>
        <fullName evidence="8">SET domain-containing protein</fullName>
    </recommendedName>
</protein>
<dbReference type="VEuPathDB" id="TriTrypDB:ECC02_002417"/>
<dbReference type="InterPro" id="IPR003616">
    <property type="entry name" value="Post-SET_dom"/>
</dbReference>
<dbReference type="VEuPathDB" id="TriTrypDB:C3747_78g17"/>
<accession>A0A2V2UK71</accession>
<dbReference type="PROSITE" id="PS50280">
    <property type="entry name" value="SET"/>
    <property type="match status" value="1"/>
</dbReference>
<feature type="domain" description="Post-SET" evidence="5">
    <location>
        <begin position="393"/>
        <end position="405"/>
    </location>
</feature>
<evidence type="ECO:0000259" key="4">
    <source>
        <dbReference type="PROSITE" id="PS50280"/>
    </source>
</evidence>
<dbReference type="VEuPathDB" id="TriTrypDB:C4B63_224g28"/>
<dbReference type="VEuPathDB" id="TriTrypDB:TcBrA4_0068020"/>
<dbReference type="VEuPathDB" id="TriTrypDB:TcG_07141"/>
<dbReference type="EMBL" id="PRFA01000224">
    <property type="protein sequence ID" value="PWU84479.1"/>
    <property type="molecule type" value="Genomic_DNA"/>
</dbReference>
<evidence type="ECO:0000313" key="7">
    <source>
        <dbReference type="Proteomes" id="UP000246121"/>
    </source>
</evidence>
<keyword evidence="2" id="KW-0808">Transferase</keyword>
<dbReference type="PROSITE" id="PS50868">
    <property type="entry name" value="POST_SET"/>
    <property type="match status" value="1"/>
</dbReference>
<dbReference type="Pfam" id="PF00856">
    <property type="entry name" value="SET"/>
    <property type="match status" value="1"/>
</dbReference>
<dbReference type="GO" id="GO:0032259">
    <property type="term" value="P:methylation"/>
    <property type="evidence" value="ECO:0007669"/>
    <property type="project" value="UniProtKB-KW"/>
</dbReference>
<dbReference type="VEuPathDB" id="TriTrypDB:Tc_MARK_5723"/>
<evidence type="ECO:0000313" key="6">
    <source>
        <dbReference type="EMBL" id="PWU84479.1"/>
    </source>
</evidence>
<dbReference type="InterPro" id="IPR046341">
    <property type="entry name" value="SET_dom_sf"/>
</dbReference>
<feature type="domain" description="SET" evidence="4">
    <location>
        <begin position="235"/>
        <end position="373"/>
    </location>
</feature>
<dbReference type="VEuPathDB" id="TriTrypDB:TCDM_05842"/>
<evidence type="ECO:0000259" key="5">
    <source>
        <dbReference type="PROSITE" id="PS50868"/>
    </source>
</evidence>
<gene>
    <name evidence="6" type="ORF">C4B63_224g28</name>
</gene>
<dbReference type="VEuPathDB" id="TriTrypDB:TcCL_ESM02576"/>
<dbReference type="SUPFAM" id="SSF82199">
    <property type="entry name" value="SET domain"/>
    <property type="match status" value="1"/>
</dbReference>
<dbReference type="VEuPathDB" id="TriTrypDB:TcCLB.506531.30"/>
<dbReference type="InterPro" id="IPR001214">
    <property type="entry name" value="SET_dom"/>
</dbReference>
<keyword evidence="3" id="KW-0949">S-adenosyl-L-methionine</keyword>
<proteinExistence type="predicted"/>
<evidence type="ECO:0000256" key="3">
    <source>
        <dbReference type="ARBA" id="ARBA00022691"/>
    </source>
</evidence>
<keyword evidence="1" id="KW-0489">Methyltransferase</keyword>